<organism evidence="3">
    <name type="scientific">Echinostoma caproni</name>
    <dbReference type="NCBI Taxonomy" id="27848"/>
    <lineage>
        <taxon>Eukaryota</taxon>
        <taxon>Metazoa</taxon>
        <taxon>Spiralia</taxon>
        <taxon>Lophotrochozoa</taxon>
        <taxon>Platyhelminthes</taxon>
        <taxon>Trematoda</taxon>
        <taxon>Digenea</taxon>
        <taxon>Plagiorchiida</taxon>
        <taxon>Echinostomata</taxon>
        <taxon>Echinostomatoidea</taxon>
        <taxon>Echinostomatidae</taxon>
        <taxon>Echinostoma</taxon>
    </lineage>
</organism>
<reference evidence="3" key="1">
    <citation type="submission" date="2016-06" db="UniProtKB">
        <authorList>
            <consortium name="WormBaseParasite"/>
        </authorList>
    </citation>
    <scope>IDENTIFICATION</scope>
</reference>
<name>A0A183AMQ0_9TREM</name>
<feature type="region of interest" description="Disordered" evidence="2">
    <location>
        <begin position="18"/>
        <end position="175"/>
    </location>
</feature>
<dbReference type="WBParaSite" id="ECPE_0000825901-mRNA-1">
    <property type="protein sequence ID" value="ECPE_0000825901-mRNA-1"/>
    <property type="gene ID" value="ECPE_0000825901"/>
</dbReference>
<feature type="compositionally biased region" description="Polar residues" evidence="2">
    <location>
        <begin position="156"/>
        <end position="175"/>
    </location>
</feature>
<proteinExistence type="predicted"/>
<feature type="compositionally biased region" description="Low complexity" evidence="2">
    <location>
        <begin position="86"/>
        <end position="97"/>
    </location>
</feature>
<protein>
    <submittedName>
        <fullName evidence="3">C2H2-type domain-containing protein</fullName>
    </submittedName>
</protein>
<evidence type="ECO:0000256" key="2">
    <source>
        <dbReference type="SAM" id="MobiDB-lite"/>
    </source>
</evidence>
<feature type="compositionally biased region" description="Polar residues" evidence="2">
    <location>
        <begin position="20"/>
        <end position="42"/>
    </location>
</feature>
<evidence type="ECO:0000256" key="1">
    <source>
        <dbReference type="SAM" id="Coils"/>
    </source>
</evidence>
<dbReference type="GO" id="GO:0005815">
    <property type="term" value="C:microtubule organizing center"/>
    <property type="evidence" value="ECO:0007669"/>
    <property type="project" value="TreeGrafter"/>
</dbReference>
<evidence type="ECO:0000313" key="3">
    <source>
        <dbReference type="WBParaSite" id="ECPE_0000825901-mRNA-1"/>
    </source>
</evidence>
<keyword evidence="1" id="KW-0175">Coiled coil</keyword>
<feature type="compositionally biased region" description="Polar residues" evidence="2">
    <location>
        <begin position="134"/>
        <end position="146"/>
    </location>
</feature>
<dbReference type="PANTHER" id="PTHR14362">
    <property type="entry name" value="COILED-COIL DOMAIN-CONTAINING PROTEIN 81"/>
    <property type="match status" value="1"/>
</dbReference>
<sequence>LEPIMEAADEGTLDLKRNQIVPTSEHTSGHLQCSPRSVTGSDDSPEVKPTMNRLAANNSMPPSNPKRSEIDMHSESTGLFIDGKRSTSSSNTTAQSTPRSHPVSKSPNIDTDCVRREKLTDFLPPVPKLPKGSLNLSENSSTNMSRWVSPRDPRSSPMNSGRTRASTVASSLRSTLSQKEKLNARIRTIQSTCQHMDDTTPDLCYICHQRRARNVPVDLKEETKRHQEAEDALLVAYQQIRAQNSLKQELRSGIRSSLSVLLNDPKFRRYSTRMDEEFVISLNSNESELDRQIAQKETEISRLEEEERTLGRLEQARLAEQLHAEREILWQKKIRQQKEYKSALDFQVKHKPDPIPRAQANDGAPIFGAHHFDPVKLREARERIQAVHQAQWTAAQERSVRDKKSKEDEFVQECDMLKRVRRELICDGLKRREAQEAMRQYLESEWVKAIQEKKDREQLEELFLKQPSDLVLHEQCAAIKRCGQCQRKLDNVGQLHLAVQTHAPQAPYVM</sequence>
<dbReference type="PANTHER" id="PTHR14362:SF2">
    <property type="entry name" value="COILED-COIL DOMAIN-CONTAINING PROTEIN 81"/>
    <property type="match status" value="1"/>
</dbReference>
<dbReference type="InterPro" id="IPR026295">
    <property type="entry name" value="CCD81"/>
</dbReference>
<dbReference type="AlphaFoldDB" id="A0A183AMQ0"/>
<accession>A0A183AMQ0</accession>
<feature type="coiled-coil region" evidence="1">
    <location>
        <begin position="286"/>
        <end position="316"/>
    </location>
</feature>